<evidence type="ECO:0000313" key="4">
    <source>
        <dbReference type="Proteomes" id="UP000823922"/>
    </source>
</evidence>
<comment type="caution">
    <text evidence="3">The sequence shown here is derived from an EMBL/GenBank/DDBJ whole genome shotgun (WGS) entry which is preliminary data.</text>
</comment>
<dbReference type="Pfam" id="PF20187">
    <property type="entry name" value="DUF6550"/>
    <property type="match status" value="1"/>
</dbReference>
<feature type="transmembrane region" description="Helical" evidence="2">
    <location>
        <begin position="12"/>
        <end position="31"/>
    </location>
</feature>
<reference evidence="3" key="2">
    <citation type="submission" date="2021-04" db="EMBL/GenBank/DDBJ databases">
        <authorList>
            <person name="Gilroy R."/>
        </authorList>
    </citation>
    <scope>NUCLEOTIDE SEQUENCE</scope>
    <source>
        <strain evidence="3">ChiBcec1-1630</strain>
    </source>
</reference>
<keyword evidence="2" id="KW-0812">Transmembrane</keyword>
<dbReference type="EMBL" id="DWVS01000034">
    <property type="protein sequence ID" value="HJC86704.1"/>
    <property type="molecule type" value="Genomic_DNA"/>
</dbReference>
<organism evidence="3 4">
    <name type="scientific">Candidatus Eisenbergiella intestinigallinarum</name>
    <dbReference type="NCBI Taxonomy" id="2838549"/>
    <lineage>
        <taxon>Bacteria</taxon>
        <taxon>Bacillati</taxon>
        <taxon>Bacillota</taxon>
        <taxon>Clostridia</taxon>
        <taxon>Lachnospirales</taxon>
        <taxon>Lachnospiraceae</taxon>
        <taxon>Eisenbergiella</taxon>
    </lineage>
</organism>
<feature type="compositionally biased region" description="Basic and acidic residues" evidence="1">
    <location>
        <begin position="79"/>
        <end position="93"/>
    </location>
</feature>
<feature type="region of interest" description="Disordered" evidence="1">
    <location>
        <begin position="79"/>
        <end position="169"/>
    </location>
</feature>
<feature type="compositionally biased region" description="Polar residues" evidence="1">
    <location>
        <begin position="96"/>
        <end position="108"/>
    </location>
</feature>
<dbReference type="Proteomes" id="UP000823922">
    <property type="component" value="Unassembled WGS sequence"/>
</dbReference>
<evidence type="ECO:0000256" key="1">
    <source>
        <dbReference type="SAM" id="MobiDB-lite"/>
    </source>
</evidence>
<sequence length="202" mass="21593">MKLTEKTKRYLAVGGGSMICIALIAVISLQFGKTSSGEDVLLEETSAVTEIVVDPGIVQTEEAKADIEQDIKPETDRITDTIKETEETVRPVDSRPAQTDQTEQSIQPDVTRPEAPSEDVLTDPTQMPDGTKVESPPVPVEHDAVVTPTEPAAKPDEPQAGDTKNGQIYIPGFGWVQNNGGGGSGTVAEDMYENGNKIGIMD</sequence>
<gene>
    <name evidence="3" type="ORF">H9926_01635</name>
</gene>
<proteinExistence type="predicted"/>
<name>A0A9D2QIF5_9FIRM</name>
<keyword evidence="2" id="KW-0472">Membrane</keyword>
<keyword evidence="2" id="KW-1133">Transmembrane helix</keyword>
<accession>A0A9D2QIF5</accession>
<dbReference type="InterPro" id="IPR046680">
    <property type="entry name" value="DUF6550"/>
</dbReference>
<dbReference type="AlphaFoldDB" id="A0A9D2QIF5"/>
<evidence type="ECO:0000256" key="2">
    <source>
        <dbReference type="SAM" id="Phobius"/>
    </source>
</evidence>
<protein>
    <submittedName>
        <fullName evidence="3">Uncharacterized protein</fullName>
    </submittedName>
</protein>
<reference evidence="3" key="1">
    <citation type="journal article" date="2021" name="PeerJ">
        <title>Extensive microbial diversity within the chicken gut microbiome revealed by metagenomics and culture.</title>
        <authorList>
            <person name="Gilroy R."/>
            <person name="Ravi A."/>
            <person name="Getino M."/>
            <person name="Pursley I."/>
            <person name="Horton D.L."/>
            <person name="Alikhan N.F."/>
            <person name="Baker D."/>
            <person name="Gharbi K."/>
            <person name="Hall N."/>
            <person name="Watson M."/>
            <person name="Adriaenssens E.M."/>
            <person name="Foster-Nyarko E."/>
            <person name="Jarju S."/>
            <person name="Secka A."/>
            <person name="Antonio M."/>
            <person name="Oren A."/>
            <person name="Chaudhuri R.R."/>
            <person name="La Ragione R."/>
            <person name="Hildebrand F."/>
            <person name="Pallen M.J."/>
        </authorList>
    </citation>
    <scope>NUCLEOTIDE SEQUENCE</scope>
    <source>
        <strain evidence="3">ChiBcec1-1630</strain>
    </source>
</reference>
<evidence type="ECO:0000313" key="3">
    <source>
        <dbReference type="EMBL" id="HJC86704.1"/>
    </source>
</evidence>